<evidence type="ECO:0000256" key="1">
    <source>
        <dbReference type="SAM" id="MobiDB-lite"/>
    </source>
</evidence>
<feature type="region of interest" description="Disordered" evidence="1">
    <location>
        <begin position="102"/>
        <end position="144"/>
    </location>
</feature>
<sequence length="207" mass="20902">MTARKVGYVISSLIVGITLFACTGSSGDPAVDEDNKETPGREGFAGTKNLCVKQAANTFHCIDDTRFELCTGGDNFVINSCPKGLCATRHPASKNPCVGADRAREIDGVPPTPPNQIDDTPPGNAGGENGNPPPTNNNGGQCVGGPAFDPAGAKNVGNGRGVQFIGGQCLSAADCASGCCALPCGICSGPGAQFQAGKQGCGFVARR</sequence>
<accession>A0ABZ2KEL1</accession>
<feature type="chain" id="PRO_5047117756" evidence="2">
    <location>
        <begin position="22"/>
        <end position="207"/>
    </location>
</feature>
<keyword evidence="4" id="KW-1185">Reference proteome</keyword>
<evidence type="ECO:0000256" key="2">
    <source>
        <dbReference type="SAM" id="SignalP"/>
    </source>
</evidence>
<name>A0ABZ2KEL1_9BACT</name>
<keyword evidence="2" id="KW-0732">Signal</keyword>
<evidence type="ECO:0000313" key="4">
    <source>
        <dbReference type="Proteomes" id="UP001379533"/>
    </source>
</evidence>
<protein>
    <submittedName>
        <fullName evidence="3">Uncharacterized protein</fullName>
    </submittedName>
</protein>
<feature type="signal peptide" evidence="2">
    <location>
        <begin position="1"/>
        <end position="21"/>
    </location>
</feature>
<dbReference type="PROSITE" id="PS51257">
    <property type="entry name" value="PROKAR_LIPOPROTEIN"/>
    <property type="match status" value="1"/>
</dbReference>
<dbReference type="EMBL" id="CP089982">
    <property type="protein sequence ID" value="WXA95753.1"/>
    <property type="molecule type" value="Genomic_DNA"/>
</dbReference>
<dbReference type="Proteomes" id="UP001379533">
    <property type="component" value="Chromosome"/>
</dbReference>
<organism evidence="3 4">
    <name type="scientific">Pendulispora brunnea</name>
    <dbReference type="NCBI Taxonomy" id="2905690"/>
    <lineage>
        <taxon>Bacteria</taxon>
        <taxon>Pseudomonadati</taxon>
        <taxon>Myxococcota</taxon>
        <taxon>Myxococcia</taxon>
        <taxon>Myxococcales</taxon>
        <taxon>Sorangiineae</taxon>
        <taxon>Pendulisporaceae</taxon>
        <taxon>Pendulispora</taxon>
    </lineage>
</organism>
<proteinExistence type="predicted"/>
<reference evidence="3 4" key="1">
    <citation type="submission" date="2021-12" db="EMBL/GenBank/DDBJ databases">
        <title>Discovery of the Pendulisporaceae a myxobacterial family with distinct sporulation behavior and unique specialized metabolism.</title>
        <authorList>
            <person name="Garcia R."/>
            <person name="Popoff A."/>
            <person name="Bader C.D."/>
            <person name="Loehr J."/>
            <person name="Walesch S."/>
            <person name="Walt C."/>
            <person name="Boldt J."/>
            <person name="Bunk B."/>
            <person name="Haeckl F.J.F.P.J."/>
            <person name="Gunesch A.P."/>
            <person name="Birkelbach J."/>
            <person name="Nuebel U."/>
            <person name="Pietschmann T."/>
            <person name="Bach T."/>
            <person name="Mueller R."/>
        </authorList>
    </citation>
    <scope>NUCLEOTIDE SEQUENCE [LARGE SCALE GENOMIC DNA]</scope>
    <source>
        <strain evidence="3 4">MSr12523</strain>
    </source>
</reference>
<dbReference type="RefSeq" id="WP_394846362.1">
    <property type="nucleotide sequence ID" value="NZ_CP089982.1"/>
</dbReference>
<gene>
    <name evidence="3" type="ORF">LZC95_02720</name>
</gene>
<evidence type="ECO:0000313" key="3">
    <source>
        <dbReference type="EMBL" id="WXA95753.1"/>
    </source>
</evidence>